<dbReference type="PANTHER" id="PTHR43289">
    <property type="entry name" value="MITOGEN-ACTIVATED PROTEIN KINASE KINASE KINASE 20-RELATED"/>
    <property type="match status" value="1"/>
</dbReference>
<feature type="domain" description="Protein kinase" evidence="6">
    <location>
        <begin position="43"/>
        <end position="294"/>
    </location>
</feature>
<organism evidence="7 8">
    <name type="scientific">Candidatus Viridilinea mediisalina</name>
    <dbReference type="NCBI Taxonomy" id="2024553"/>
    <lineage>
        <taxon>Bacteria</taxon>
        <taxon>Bacillati</taxon>
        <taxon>Chloroflexota</taxon>
        <taxon>Chloroflexia</taxon>
        <taxon>Chloroflexales</taxon>
        <taxon>Chloroflexineae</taxon>
        <taxon>Oscillochloridaceae</taxon>
        <taxon>Candidatus Viridilinea</taxon>
    </lineage>
</organism>
<dbReference type="GO" id="GO:0005524">
    <property type="term" value="F:ATP binding"/>
    <property type="evidence" value="ECO:0007669"/>
    <property type="project" value="UniProtKB-KW"/>
</dbReference>
<dbReference type="GO" id="GO:0004674">
    <property type="term" value="F:protein serine/threonine kinase activity"/>
    <property type="evidence" value="ECO:0007669"/>
    <property type="project" value="TreeGrafter"/>
</dbReference>
<reference evidence="8" key="1">
    <citation type="submission" date="2017-08" db="EMBL/GenBank/DDBJ databases">
        <authorList>
            <person name="Grouzdev D.S."/>
            <person name="Gaisin V.A."/>
            <person name="Rysina M.S."/>
            <person name="Gorlenko V.M."/>
        </authorList>
    </citation>
    <scope>NUCLEOTIDE SEQUENCE [LARGE SCALE GENOMIC DNA]</scope>
    <source>
        <strain evidence="8">Kir15-3F</strain>
    </source>
</reference>
<evidence type="ECO:0000259" key="6">
    <source>
        <dbReference type="PROSITE" id="PS50011"/>
    </source>
</evidence>
<dbReference type="SUPFAM" id="SSF56112">
    <property type="entry name" value="Protein kinase-like (PK-like)"/>
    <property type="match status" value="1"/>
</dbReference>
<sequence length="393" mass="43891">MVEVSRILCPQCHKQNVPQAHFCQHCGHDMILNNDAPSDELRYVITRVVKQGGQGAIYEGRDQVGRVYAIKEMLDRFTEARERAEALASFYTEAQLLQSLSHPRIPRVYSYFRDEGRHYLTMDFIYGEDLQELVERKGRLDERQVLLWADQLCSVLTYLHSKGLIYRDMKPSNVMIERASGAVKLVDFGITTLFRGSERGSQVGTPGYAPPEQYQGLATPQSDIYALGATLHHLLTGRDPTEQLPFSFPPANQLVPSLSRRTNDALERALQKVPNDRFATMEAFQAALNAQPLPRPAQVRVAPHGSMAQPVAAQVAAPPAPQAHKPHAQARNAKPSNGFVATIRSCMAKLIRMIISMIIFITLATSIYVYVARPDWAEPYAGPVIETVKGLIE</sequence>
<evidence type="ECO:0000256" key="2">
    <source>
        <dbReference type="ARBA" id="ARBA00022741"/>
    </source>
</evidence>
<evidence type="ECO:0000256" key="1">
    <source>
        <dbReference type="ARBA" id="ARBA00022679"/>
    </source>
</evidence>
<dbReference type="OrthoDB" id="136279at2"/>
<dbReference type="InterPro" id="IPR011009">
    <property type="entry name" value="Kinase-like_dom_sf"/>
</dbReference>
<keyword evidence="3" id="KW-0418">Kinase</keyword>
<keyword evidence="5" id="KW-0812">Transmembrane</keyword>
<comment type="caution">
    <text evidence="7">The sequence shown here is derived from an EMBL/GenBank/DDBJ whole genome shotgun (WGS) entry which is preliminary data.</text>
</comment>
<accession>A0A2A6RIZ1</accession>
<dbReference type="Proteomes" id="UP000220527">
    <property type="component" value="Unassembled WGS sequence"/>
</dbReference>
<dbReference type="Gene3D" id="1.10.510.10">
    <property type="entry name" value="Transferase(Phosphotransferase) domain 1"/>
    <property type="match status" value="1"/>
</dbReference>
<evidence type="ECO:0000313" key="7">
    <source>
        <dbReference type="EMBL" id="PDW02859.1"/>
    </source>
</evidence>
<evidence type="ECO:0000313" key="8">
    <source>
        <dbReference type="Proteomes" id="UP000220527"/>
    </source>
</evidence>
<keyword evidence="1" id="KW-0808">Transferase</keyword>
<dbReference type="InterPro" id="IPR000719">
    <property type="entry name" value="Prot_kinase_dom"/>
</dbReference>
<keyword evidence="4" id="KW-0067">ATP-binding</keyword>
<dbReference type="InterPro" id="IPR008271">
    <property type="entry name" value="Ser/Thr_kinase_AS"/>
</dbReference>
<dbReference type="CDD" id="cd14014">
    <property type="entry name" value="STKc_PknB_like"/>
    <property type="match status" value="1"/>
</dbReference>
<evidence type="ECO:0000256" key="5">
    <source>
        <dbReference type="SAM" id="Phobius"/>
    </source>
</evidence>
<keyword evidence="5" id="KW-0472">Membrane</keyword>
<name>A0A2A6RIZ1_9CHLR</name>
<protein>
    <recommendedName>
        <fullName evidence="6">Protein kinase domain-containing protein</fullName>
    </recommendedName>
</protein>
<dbReference type="PROSITE" id="PS00108">
    <property type="entry name" value="PROTEIN_KINASE_ST"/>
    <property type="match status" value="1"/>
</dbReference>
<dbReference type="AlphaFoldDB" id="A0A2A6RIZ1"/>
<dbReference type="PANTHER" id="PTHR43289:SF34">
    <property type="entry name" value="SERINE_THREONINE-PROTEIN KINASE YBDM-RELATED"/>
    <property type="match status" value="1"/>
</dbReference>
<keyword evidence="2" id="KW-0547">Nucleotide-binding</keyword>
<evidence type="ECO:0000256" key="4">
    <source>
        <dbReference type="ARBA" id="ARBA00022840"/>
    </source>
</evidence>
<proteinExistence type="predicted"/>
<gene>
    <name evidence="7" type="ORF">CJ255_11670</name>
</gene>
<dbReference type="Gene3D" id="3.30.200.20">
    <property type="entry name" value="Phosphorylase Kinase, domain 1"/>
    <property type="match status" value="1"/>
</dbReference>
<keyword evidence="8" id="KW-1185">Reference proteome</keyword>
<dbReference type="SMART" id="SM00220">
    <property type="entry name" value="S_TKc"/>
    <property type="match status" value="1"/>
</dbReference>
<evidence type="ECO:0000256" key="3">
    <source>
        <dbReference type="ARBA" id="ARBA00022777"/>
    </source>
</evidence>
<dbReference type="EMBL" id="NQWI01000049">
    <property type="protein sequence ID" value="PDW02859.1"/>
    <property type="molecule type" value="Genomic_DNA"/>
</dbReference>
<feature type="transmembrane region" description="Helical" evidence="5">
    <location>
        <begin position="350"/>
        <end position="371"/>
    </location>
</feature>
<dbReference type="PROSITE" id="PS50011">
    <property type="entry name" value="PROTEIN_KINASE_DOM"/>
    <property type="match status" value="1"/>
</dbReference>
<dbReference type="Pfam" id="PF00069">
    <property type="entry name" value="Pkinase"/>
    <property type="match status" value="1"/>
</dbReference>
<keyword evidence="5" id="KW-1133">Transmembrane helix</keyword>